<protein>
    <recommendedName>
        <fullName evidence="5">CBM-cenC domain-containing protein</fullName>
    </recommendedName>
</protein>
<name>A0AAE0MC41_9PEZI</name>
<feature type="chain" id="PRO_5042284896" description="CBM-cenC domain-containing protein" evidence="2">
    <location>
        <begin position="20"/>
        <end position="355"/>
    </location>
</feature>
<evidence type="ECO:0000256" key="2">
    <source>
        <dbReference type="SAM" id="SignalP"/>
    </source>
</evidence>
<gene>
    <name evidence="3" type="ORF">B0H66DRAFT_168333</name>
</gene>
<reference evidence="3" key="2">
    <citation type="submission" date="2023-06" db="EMBL/GenBank/DDBJ databases">
        <authorList>
            <consortium name="Lawrence Berkeley National Laboratory"/>
            <person name="Haridas S."/>
            <person name="Hensen N."/>
            <person name="Bonometti L."/>
            <person name="Westerberg I."/>
            <person name="Brannstrom I.O."/>
            <person name="Guillou S."/>
            <person name="Cros-Aarteil S."/>
            <person name="Calhoun S."/>
            <person name="Kuo A."/>
            <person name="Mondo S."/>
            <person name="Pangilinan J."/>
            <person name="Riley R."/>
            <person name="Labutti K."/>
            <person name="Andreopoulos B."/>
            <person name="Lipzen A."/>
            <person name="Chen C."/>
            <person name="Yanf M."/>
            <person name="Daum C."/>
            <person name="Ng V."/>
            <person name="Clum A."/>
            <person name="Steindorff A."/>
            <person name="Ohm R."/>
            <person name="Martin F."/>
            <person name="Silar P."/>
            <person name="Natvig D."/>
            <person name="Lalanne C."/>
            <person name="Gautier V."/>
            <person name="Ament-Velasquez S.L."/>
            <person name="Kruys A."/>
            <person name="Hutchinson M.I."/>
            <person name="Powell A.J."/>
            <person name="Barry K."/>
            <person name="Miller A.N."/>
            <person name="Grigoriev I.V."/>
            <person name="Debuchy R."/>
            <person name="Gladieux P."/>
            <person name="Thoren M.H."/>
            <person name="Johannesson H."/>
        </authorList>
    </citation>
    <scope>NUCLEOTIDE SEQUENCE</scope>
    <source>
        <strain evidence="3">CBS 118394</strain>
    </source>
</reference>
<accession>A0AAE0MC41</accession>
<feature type="region of interest" description="Disordered" evidence="1">
    <location>
        <begin position="92"/>
        <end position="122"/>
    </location>
</feature>
<evidence type="ECO:0008006" key="5">
    <source>
        <dbReference type="Google" id="ProtNLM"/>
    </source>
</evidence>
<proteinExistence type="predicted"/>
<comment type="caution">
    <text evidence="3">The sequence shown here is derived from an EMBL/GenBank/DDBJ whole genome shotgun (WGS) entry which is preliminary data.</text>
</comment>
<dbReference type="Gene3D" id="2.60.120.260">
    <property type="entry name" value="Galactose-binding domain-like"/>
    <property type="match status" value="1"/>
</dbReference>
<dbReference type="AlphaFoldDB" id="A0AAE0MC41"/>
<reference evidence="3" key="1">
    <citation type="journal article" date="2023" name="Mol. Phylogenet. Evol.">
        <title>Genome-scale phylogeny and comparative genomics of the fungal order Sordariales.</title>
        <authorList>
            <person name="Hensen N."/>
            <person name="Bonometti L."/>
            <person name="Westerberg I."/>
            <person name="Brannstrom I.O."/>
            <person name="Guillou S."/>
            <person name="Cros-Aarteil S."/>
            <person name="Calhoun S."/>
            <person name="Haridas S."/>
            <person name="Kuo A."/>
            <person name="Mondo S."/>
            <person name="Pangilinan J."/>
            <person name="Riley R."/>
            <person name="LaButti K."/>
            <person name="Andreopoulos B."/>
            <person name="Lipzen A."/>
            <person name="Chen C."/>
            <person name="Yan M."/>
            <person name="Daum C."/>
            <person name="Ng V."/>
            <person name="Clum A."/>
            <person name="Steindorff A."/>
            <person name="Ohm R.A."/>
            <person name="Martin F."/>
            <person name="Silar P."/>
            <person name="Natvig D.O."/>
            <person name="Lalanne C."/>
            <person name="Gautier V."/>
            <person name="Ament-Velasquez S.L."/>
            <person name="Kruys A."/>
            <person name="Hutchinson M.I."/>
            <person name="Powell A.J."/>
            <person name="Barry K."/>
            <person name="Miller A.N."/>
            <person name="Grigoriev I.V."/>
            <person name="Debuchy R."/>
            <person name="Gladieux P."/>
            <person name="Hiltunen Thoren M."/>
            <person name="Johannesson H."/>
        </authorList>
    </citation>
    <scope>NUCLEOTIDE SEQUENCE</scope>
    <source>
        <strain evidence="3">CBS 118394</strain>
    </source>
</reference>
<evidence type="ECO:0000256" key="1">
    <source>
        <dbReference type="SAM" id="MobiDB-lite"/>
    </source>
</evidence>
<feature type="compositionally biased region" description="Low complexity" evidence="1">
    <location>
        <begin position="110"/>
        <end position="122"/>
    </location>
</feature>
<keyword evidence="2" id="KW-0732">Signal</keyword>
<keyword evidence="4" id="KW-1185">Reference proteome</keyword>
<feature type="signal peptide" evidence="2">
    <location>
        <begin position="1"/>
        <end position="19"/>
    </location>
</feature>
<evidence type="ECO:0000313" key="4">
    <source>
        <dbReference type="Proteomes" id="UP001283341"/>
    </source>
</evidence>
<dbReference type="EMBL" id="JAUEDM010000002">
    <property type="protein sequence ID" value="KAK3326750.1"/>
    <property type="molecule type" value="Genomic_DNA"/>
</dbReference>
<evidence type="ECO:0000313" key="3">
    <source>
        <dbReference type="EMBL" id="KAK3326750.1"/>
    </source>
</evidence>
<organism evidence="3 4">
    <name type="scientific">Apodospora peruviana</name>
    <dbReference type="NCBI Taxonomy" id="516989"/>
    <lineage>
        <taxon>Eukaryota</taxon>
        <taxon>Fungi</taxon>
        <taxon>Dikarya</taxon>
        <taxon>Ascomycota</taxon>
        <taxon>Pezizomycotina</taxon>
        <taxon>Sordariomycetes</taxon>
        <taxon>Sordariomycetidae</taxon>
        <taxon>Sordariales</taxon>
        <taxon>Lasiosphaeriaceae</taxon>
        <taxon>Apodospora</taxon>
    </lineage>
</organism>
<dbReference type="Proteomes" id="UP001283341">
    <property type="component" value="Unassembled WGS sequence"/>
</dbReference>
<sequence>MKLLCFGLGAGVLVGVANAACAGSPCGGRKCYGAIGVDHTVGESFCSSWLQLAPATTTVTEIETATSTLVNIETTATTLTLTTGTITQTGSNPTTIFQKKRAPTPVQSFSSAEPAESSPADPTEAIVSVCSANNERITKACSCFLSTATQSTVTVFETAVSTAVAEAISTIVSTVTEKVVATTSVAAAPIVIPSNVVVNGNLESYLTTGNINPWGIFAPTGGRVEVINGVNPCTTGGAYCAGGSVVVRVFPPTTGGGFVAMQETFVARPSTTYNFSFMFRCLNFDTNAGMIVYYAGARVGSVNCPNINSSAFQRSTGIQFTTDATGRGELQIRFANPSNLQYLYVYADDFQAIKA</sequence>